<dbReference type="KEGG" id="cbab:SMCB_0607"/>
<evidence type="ECO:0000313" key="3">
    <source>
        <dbReference type="EMBL" id="BAO82835.1"/>
    </source>
</evidence>
<proteinExistence type="predicted"/>
<keyword evidence="4" id="KW-1185">Reference proteome</keyword>
<sequence>MPAMIQTTFVPRLRAWWLRRLPQQDQTALHHHNLYLLPTRAGWMLGFTLLLLLLGSINYQLNLGYLLTFMLAGSAAAGVWVGHRNLAGLELSLHPGAPVFAGQSAAVEIHLHNPSRRARYAVGLQWLGSGPAASDVWADVGPQDQHSVQLAYPTQQRGRLPLPALRVQTLYPLGTFKVWHWWRPAAQLWVYPAPETPAPALPLAATHEDGPASGPHAAQRSGETDGARPYRRGDPLKWVLWKKAARLAGDERAQWVSRDFSHPAAAELWLEHARCQLHDEEARRSRLCAWVLQADALGLRYGLRLPGFEIAPEQGAAQRQRCLEALAWR</sequence>
<dbReference type="PANTHER" id="PTHR34351:SF1">
    <property type="entry name" value="SLR1927 PROTEIN"/>
    <property type="match status" value="1"/>
</dbReference>
<gene>
    <name evidence="3" type="ORF">SMCB_0607</name>
</gene>
<dbReference type="PANTHER" id="PTHR34351">
    <property type="entry name" value="SLR1927 PROTEIN-RELATED"/>
    <property type="match status" value="1"/>
</dbReference>
<keyword evidence="2" id="KW-0472">Membrane</keyword>
<protein>
    <submittedName>
        <fullName evidence="3">Uncharacterized conserved protein</fullName>
    </submittedName>
</protein>
<name>A0A060NNC4_9BURK</name>
<evidence type="ECO:0000256" key="1">
    <source>
        <dbReference type="SAM" id="MobiDB-lite"/>
    </source>
</evidence>
<feature type="region of interest" description="Disordered" evidence="1">
    <location>
        <begin position="200"/>
        <end position="230"/>
    </location>
</feature>
<accession>A0A060NNC4</accession>
<organism evidence="3 4">
    <name type="scientific">Serpentinimonas maccroryi</name>
    <dbReference type="NCBI Taxonomy" id="1458426"/>
    <lineage>
        <taxon>Bacteria</taxon>
        <taxon>Pseudomonadati</taxon>
        <taxon>Pseudomonadota</taxon>
        <taxon>Betaproteobacteria</taxon>
        <taxon>Burkholderiales</taxon>
        <taxon>Comamonadaceae</taxon>
        <taxon>Serpentinimonas</taxon>
    </lineage>
</organism>
<dbReference type="AlphaFoldDB" id="A0A060NNC4"/>
<dbReference type="STRING" id="1458426.SMCB_0607"/>
<dbReference type="HOGENOM" id="CLU_054568_0_1_4"/>
<evidence type="ECO:0000256" key="2">
    <source>
        <dbReference type="SAM" id="Phobius"/>
    </source>
</evidence>
<feature type="transmembrane region" description="Helical" evidence="2">
    <location>
        <begin position="41"/>
        <end position="57"/>
    </location>
</feature>
<dbReference type="EMBL" id="AP014569">
    <property type="protein sequence ID" value="BAO82835.1"/>
    <property type="molecule type" value="Genomic_DNA"/>
</dbReference>
<reference evidence="3 4" key="1">
    <citation type="journal article" date="2014" name="Nat. Commun.">
        <title>Physiological and genomic features of highly alkaliphilic hydrogen-utilizing Betaproteobacteria from a continental serpentinizing site.</title>
        <authorList>
            <person name="Suzuki S."/>
            <person name="Kuenen J.G."/>
            <person name="Schipper K."/>
            <person name="van der Velde S."/>
            <person name="Ishii S."/>
            <person name="Wu A."/>
            <person name="Sorokin D.Y."/>
            <person name="Tenney A."/>
            <person name="Meng X.Y."/>
            <person name="Morrill P.L."/>
            <person name="Kamagata Y."/>
            <person name="Muyzer G."/>
            <person name="Nealson K.H."/>
        </authorList>
    </citation>
    <scope>NUCLEOTIDE SEQUENCE [LARGE SCALE GENOMIC DNA]</scope>
    <source>
        <strain evidence="3 4">B1</strain>
    </source>
</reference>
<keyword evidence="2" id="KW-1133">Transmembrane helix</keyword>
<dbReference type="Proteomes" id="UP000066014">
    <property type="component" value="Chromosome"/>
</dbReference>
<feature type="transmembrane region" description="Helical" evidence="2">
    <location>
        <begin position="63"/>
        <end position="82"/>
    </location>
</feature>
<evidence type="ECO:0000313" key="4">
    <source>
        <dbReference type="Proteomes" id="UP000066014"/>
    </source>
</evidence>
<keyword evidence="2" id="KW-0812">Transmembrane</keyword>